<dbReference type="PANTHER" id="PTHR37456">
    <property type="entry name" value="SI:CH211-266K2.1"/>
    <property type="match status" value="1"/>
</dbReference>
<gene>
    <name evidence="2" type="ORF">GCM10011514_42340</name>
</gene>
<feature type="region of interest" description="Disordered" evidence="1">
    <location>
        <begin position="77"/>
        <end position="150"/>
    </location>
</feature>
<protein>
    <recommendedName>
        <fullName evidence="4">Collagen-like protein</fullName>
    </recommendedName>
</protein>
<reference evidence="2" key="1">
    <citation type="journal article" date="2014" name="Int. J. Syst. Evol. Microbiol.">
        <title>Complete genome sequence of Corynebacterium casei LMG S-19264T (=DSM 44701T), isolated from a smear-ripened cheese.</title>
        <authorList>
            <consortium name="US DOE Joint Genome Institute (JGI-PGF)"/>
            <person name="Walter F."/>
            <person name="Albersmeier A."/>
            <person name="Kalinowski J."/>
            <person name="Ruckert C."/>
        </authorList>
    </citation>
    <scope>NUCLEOTIDE SEQUENCE</scope>
    <source>
        <strain evidence="2">CGMCC 1.15958</strain>
    </source>
</reference>
<dbReference type="Gene3D" id="1.20.5.320">
    <property type="entry name" value="6-Phosphogluconate Dehydrogenase, domain 3"/>
    <property type="match status" value="1"/>
</dbReference>
<dbReference type="Pfam" id="PF01391">
    <property type="entry name" value="Collagen"/>
    <property type="match status" value="1"/>
</dbReference>
<dbReference type="PANTHER" id="PTHR37456:SF6">
    <property type="entry name" value="COLLAGEN ALPHA-1(XXIII) CHAIN-LIKE ISOFORM X2"/>
    <property type="match status" value="1"/>
</dbReference>
<proteinExistence type="predicted"/>
<dbReference type="EMBL" id="BMKK01000010">
    <property type="protein sequence ID" value="GGD73753.1"/>
    <property type="molecule type" value="Genomic_DNA"/>
</dbReference>
<evidence type="ECO:0008006" key="4">
    <source>
        <dbReference type="Google" id="ProtNLM"/>
    </source>
</evidence>
<sequence length="439" mass="41141">MIHAQNARVNAVEPSAALDVASTSKGMLVPRMNETQKTAISSPANGLLIYQTDGVAGFHYYNGTSWILLGAVGPQGPQGAVGPQGPQGAVGPQGPQGAVGPQGPQGAVGLQGPQGAVGPQGPQGATGPQGPQGATGPQGPAGSSGIYGDGSAGALTISSNTDWSSSPPTSSLQYSSFTVNSGAIFAVPSGTIIRCTGNVIINGTIIVGTGATNSNVSPHPGISLSAPGSVIGGVGLGVLQAALIQTSTSLVGGGAGYRNVLNTGGEGGGQLRIVALGSITIGTTGVINANGNNSVNSQTALQGIVGGGGGAGGVVVLASNTSITISGNINAKGGNGADGFDGNGGSAEGGGGGGGGGIARLIAPASPTVTGTINVNGGSAGITSGNTASGLTGGGGGGACGGNGGQASGTIFSVSYTATAGSVGKSVTTVTSTPANLFF</sequence>
<evidence type="ECO:0000313" key="2">
    <source>
        <dbReference type="EMBL" id="GGD73753.1"/>
    </source>
</evidence>
<evidence type="ECO:0000313" key="3">
    <source>
        <dbReference type="Proteomes" id="UP000609064"/>
    </source>
</evidence>
<reference evidence="2" key="2">
    <citation type="submission" date="2020-09" db="EMBL/GenBank/DDBJ databases">
        <authorList>
            <person name="Sun Q."/>
            <person name="Zhou Y."/>
        </authorList>
    </citation>
    <scope>NUCLEOTIDE SEQUENCE</scope>
    <source>
        <strain evidence="2">CGMCC 1.15958</strain>
    </source>
</reference>
<dbReference type="AlphaFoldDB" id="A0A916Z471"/>
<keyword evidence="3" id="KW-1185">Reference proteome</keyword>
<name>A0A916Z471_9BACT</name>
<evidence type="ECO:0000256" key="1">
    <source>
        <dbReference type="SAM" id="MobiDB-lite"/>
    </source>
</evidence>
<dbReference type="Proteomes" id="UP000609064">
    <property type="component" value="Unassembled WGS sequence"/>
</dbReference>
<feature type="compositionally biased region" description="Low complexity" evidence="1">
    <location>
        <begin position="77"/>
        <end position="141"/>
    </location>
</feature>
<dbReference type="InterPro" id="IPR008160">
    <property type="entry name" value="Collagen"/>
</dbReference>
<accession>A0A916Z471</accession>
<comment type="caution">
    <text evidence="2">The sequence shown here is derived from an EMBL/GenBank/DDBJ whole genome shotgun (WGS) entry which is preliminary data.</text>
</comment>
<organism evidence="2 3">
    <name type="scientific">Emticicia aquatilis</name>
    <dbReference type="NCBI Taxonomy" id="1537369"/>
    <lineage>
        <taxon>Bacteria</taxon>
        <taxon>Pseudomonadati</taxon>
        <taxon>Bacteroidota</taxon>
        <taxon>Cytophagia</taxon>
        <taxon>Cytophagales</taxon>
        <taxon>Leadbetterellaceae</taxon>
        <taxon>Emticicia</taxon>
    </lineage>
</organism>
<dbReference type="InterPro" id="IPR050938">
    <property type="entry name" value="Collagen_Structural_Proteins"/>
</dbReference>